<dbReference type="Proteomes" id="UP000190831">
    <property type="component" value="Chromosome E"/>
</dbReference>
<keyword evidence="1" id="KW-0175">Coiled coil</keyword>
<feature type="compositionally biased region" description="Basic and acidic residues" evidence="2">
    <location>
        <begin position="167"/>
        <end position="180"/>
    </location>
</feature>
<feature type="compositionally biased region" description="Basic and acidic residues" evidence="2">
    <location>
        <begin position="89"/>
        <end position="118"/>
    </location>
</feature>
<organism evidence="3 4">
    <name type="scientific">Lachancea fermentati</name>
    <name type="common">Zygosaccharomyces fermentati</name>
    <dbReference type="NCBI Taxonomy" id="4955"/>
    <lineage>
        <taxon>Eukaryota</taxon>
        <taxon>Fungi</taxon>
        <taxon>Dikarya</taxon>
        <taxon>Ascomycota</taxon>
        <taxon>Saccharomycotina</taxon>
        <taxon>Saccharomycetes</taxon>
        <taxon>Saccharomycetales</taxon>
        <taxon>Saccharomycetaceae</taxon>
        <taxon>Lachancea</taxon>
    </lineage>
</organism>
<reference evidence="4" key="1">
    <citation type="submission" date="2016-03" db="EMBL/GenBank/DDBJ databases">
        <authorList>
            <person name="Devillers H."/>
        </authorList>
    </citation>
    <scope>NUCLEOTIDE SEQUENCE [LARGE SCALE GENOMIC DNA]</scope>
</reference>
<feature type="region of interest" description="Disordered" evidence="2">
    <location>
        <begin position="1"/>
        <end position="207"/>
    </location>
</feature>
<feature type="compositionally biased region" description="Basic residues" evidence="2">
    <location>
        <begin position="24"/>
        <end position="36"/>
    </location>
</feature>
<feature type="compositionally biased region" description="Polar residues" evidence="2">
    <location>
        <begin position="120"/>
        <end position="131"/>
    </location>
</feature>
<feature type="compositionally biased region" description="Basic and acidic residues" evidence="2">
    <location>
        <begin position="187"/>
        <end position="197"/>
    </location>
</feature>
<keyword evidence="4" id="KW-1185">Reference proteome</keyword>
<dbReference type="EMBL" id="LT598488">
    <property type="protein sequence ID" value="SCW01878.1"/>
    <property type="molecule type" value="Genomic_DNA"/>
</dbReference>
<proteinExistence type="predicted"/>
<dbReference type="OMA" id="NWNVDMT"/>
<feature type="coiled-coil region" evidence="1">
    <location>
        <begin position="218"/>
        <end position="280"/>
    </location>
</feature>
<evidence type="ECO:0000313" key="3">
    <source>
        <dbReference type="EMBL" id="SCW01878.1"/>
    </source>
</evidence>
<accession>A0A1G4MDR7</accession>
<feature type="compositionally biased region" description="Polar residues" evidence="2">
    <location>
        <begin position="147"/>
        <end position="158"/>
    </location>
</feature>
<feature type="compositionally biased region" description="Basic and acidic residues" evidence="2">
    <location>
        <begin position="1"/>
        <end position="23"/>
    </location>
</feature>
<dbReference type="AlphaFoldDB" id="A0A1G4MDR7"/>
<gene>
    <name evidence="3" type="ORF">LAFE_0E09274G</name>
</gene>
<dbReference type="OrthoDB" id="4036611at2759"/>
<evidence type="ECO:0000256" key="1">
    <source>
        <dbReference type="SAM" id="Coils"/>
    </source>
</evidence>
<name>A0A1G4MDR7_LACFM</name>
<evidence type="ECO:0000313" key="4">
    <source>
        <dbReference type="Proteomes" id="UP000190831"/>
    </source>
</evidence>
<protein>
    <submittedName>
        <fullName evidence="3">LAFE_0E09274g1_1</fullName>
    </submittedName>
</protein>
<feature type="compositionally biased region" description="Polar residues" evidence="2">
    <location>
        <begin position="63"/>
        <end position="88"/>
    </location>
</feature>
<sequence length="359" mass="39996">MSEEDDKRAKQLEEARKRVEELKNKRKKKDKKKKSSGKVTETTETEDITNENDVAAGSAESGEAQTTSPTPALEDTSSPSSEVLNQSPTRDDNADEVIPKDAVETVKESEESVNRESDELTTTESMNSAVLSASAPVIDEVDAVTAPETSDSVKSANKSMPDVSAEDSSHDIDKHDEVRIDTQNTDVHLHNSRKDDNGADELFTSDNQEPDFLTTLKEEKEQSIVKDLQEQVDNLNALVKKLKFLNMEQETTIEELQEKVHELEQKCKNSENELSITKEQLAKNSSVQNLYSGNREASSSTHFNRLTPQPPISNSPQGHLDATPFFQSAIDRSLINKWSGWNLDMTQWRSIGSGEIVNF</sequence>
<evidence type="ECO:0000256" key="2">
    <source>
        <dbReference type="SAM" id="MobiDB-lite"/>
    </source>
</evidence>